<evidence type="ECO:0000313" key="2">
    <source>
        <dbReference type="Proteomes" id="UP000289856"/>
    </source>
</evidence>
<dbReference type="Gene3D" id="3.90.550.10">
    <property type="entry name" value="Spore Coat Polysaccharide Biosynthesis Protein SpsA, Chain A"/>
    <property type="match status" value="1"/>
</dbReference>
<dbReference type="OrthoDB" id="9815559at2"/>
<evidence type="ECO:0000313" key="1">
    <source>
        <dbReference type="EMBL" id="BBI31776.1"/>
    </source>
</evidence>
<keyword evidence="1" id="KW-0946">Virion</keyword>
<gene>
    <name evidence="1" type="ORF">KCTCHS21_11750</name>
</gene>
<dbReference type="SUPFAM" id="SSF53448">
    <property type="entry name" value="Nucleotide-diphospho-sugar transferases"/>
    <property type="match status" value="1"/>
</dbReference>
<name>A0A3T1D107_9BACL</name>
<dbReference type="AlphaFoldDB" id="A0A3T1D107"/>
<dbReference type="Pfam" id="PF02348">
    <property type="entry name" value="CTP_transf_3"/>
    <property type="match status" value="1"/>
</dbReference>
<keyword evidence="2" id="KW-1185">Reference proteome</keyword>
<accession>A0A3T1D107</accession>
<dbReference type="KEGG" id="cohn:KCTCHS21_11750"/>
<proteinExistence type="predicted"/>
<dbReference type="PANTHER" id="PTHR42866:SF1">
    <property type="entry name" value="SPORE COAT POLYSACCHARIDE BIOSYNTHESIS PROTEIN SPSF"/>
    <property type="match status" value="1"/>
</dbReference>
<dbReference type="GO" id="GO:0005829">
    <property type="term" value="C:cytosol"/>
    <property type="evidence" value="ECO:0007669"/>
    <property type="project" value="TreeGrafter"/>
</dbReference>
<sequence>MKVVAIIQARMGSSRLPGKVLRLLDGITVLELIVERLSECRTLHEIVVATSVSEKDDAVAKEMERLNIAVFRGDEKDVLDRYYRAATLTKADAVLRITGDCPLIDPEVVDAVVESFVKRYPSLQYSSNIHPPTFPDGLDVEVFSYEALEQAWKEATSPFEREHVTPYIHSKPHMFAKANVGSSEDYSRLRWTLDEEEDYLFLSALIDKAREWGINPRLATLEHWIHILEQYPQLTELNSGIVRNAGSAITK</sequence>
<dbReference type="PANTHER" id="PTHR42866">
    <property type="entry name" value="3-DEOXY-MANNO-OCTULOSONATE CYTIDYLYLTRANSFERASE"/>
    <property type="match status" value="1"/>
</dbReference>
<organism evidence="1 2">
    <name type="scientific">Cohnella abietis</name>
    <dbReference type="NCBI Taxonomy" id="2507935"/>
    <lineage>
        <taxon>Bacteria</taxon>
        <taxon>Bacillati</taxon>
        <taxon>Bacillota</taxon>
        <taxon>Bacilli</taxon>
        <taxon>Bacillales</taxon>
        <taxon>Paenibacillaceae</taxon>
        <taxon>Cohnella</taxon>
    </lineage>
</organism>
<dbReference type="CDD" id="cd02518">
    <property type="entry name" value="GT2_SpsF"/>
    <property type="match status" value="1"/>
</dbReference>
<keyword evidence="1" id="KW-0167">Capsid protein</keyword>
<dbReference type="InterPro" id="IPR003329">
    <property type="entry name" value="Cytidylyl_trans"/>
</dbReference>
<reference evidence="1 2" key="1">
    <citation type="submission" date="2019-01" db="EMBL/GenBank/DDBJ databases">
        <title>Complete genome sequence of Cohnella hallensis HS21 isolated from Korean fir (Abies koreana) rhizospheric soil.</title>
        <authorList>
            <person name="Jiang L."/>
            <person name="Kang S.W."/>
            <person name="Kim S."/>
            <person name="Jung J."/>
            <person name="Kim C.Y."/>
            <person name="Kim D.H."/>
            <person name="Kim S.W."/>
            <person name="Lee J."/>
        </authorList>
    </citation>
    <scope>NUCLEOTIDE SEQUENCE [LARGE SCALE GENOMIC DNA]</scope>
    <source>
        <strain evidence="1 2">HS21</strain>
    </source>
</reference>
<dbReference type="EMBL" id="AP019400">
    <property type="protein sequence ID" value="BBI31776.1"/>
    <property type="molecule type" value="Genomic_DNA"/>
</dbReference>
<protein>
    <submittedName>
        <fullName evidence="1">Spore coat protein</fullName>
    </submittedName>
</protein>
<dbReference type="InterPro" id="IPR029044">
    <property type="entry name" value="Nucleotide-diphossugar_trans"/>
</dbReference>
<dbReference type="Proteomes" id="UP000289856">
    <property type="component" value="Chromosome"/>
</dbReference>